<feature type="coiled-coil region" evidence="1">
    <location>
        <begin position="59"/>
        <end position="89"/>
    </location>
</feature>
<dbReference type="PROSITE" id="PS51257">
    <property type="entry name" value="PROKAR_LIPOPROTEIN"/>
    <property type="match status" value="1"/>
</dbReference>
<protein>
    <submittedName>
        <fullName evidence="3">Uncharacterized protein</fullName>
    </submittedName>
</protein>
<keyword evidence="1" id="KW-0175">Coiled coil</keyword>
<organism evidence="3 4">
    <name type="scientific">Prevotella intermedia</name>
    <dbReference type="NCBI Taxonomy" id="28131"/>
    <lineage>
        <taxon>Bacteria</taxon>
        <taxon>Pseudomonadati</taxon>
        <taxon>Bacteroidota</taxon>
        <taxon>Bacteroidia</taxon>
        <taxon>Bacteroidales</taxon>
        <taxon>Prevotellaceae</taxon>
        <taxon>Prevotella</taxon>
    </lineage>
</organism>
<evidence type="ECO:0000313" key="3">
    <source>
        <dbReference type="EMBL" id="PIN27576.1"/>
    </source>
</evidence>
<evidence type="ECO:0000256" key="1">
    <source>
        <dbReference type="SAM" id="Coils"/>
    </source>
</evidence>
<dbReference type="AlphaFoldDB" id="A0A2G9ICT5"/>
<comment type="caution">
    <text evidence="3">The sequence shown here is derived from an EMBL/GenBank/DDBJ whole genome shotgun (WGS) entry which is preliminary data.</text>
</comment>
<dbReference type="Proteomes" id="UP000230500">
    <property type="component" value="Unassembled WGS sequence"/>
</dbReference>
<keyword evidence="2" id="KW-0812">Transmembrane</keyword>
<proteinExistence type="predicted"/>
<evidence type="ECO:0000313" key="4">
    <source>
        <dbReference type="Proteomes" id="UP000230500"/>
    </source>
</evidence>
<feature type="transmembrane region" description="Helical" evidence="2">
    <location>
        <begin position="26"/>
        <end position="50"/>
    </location>
</feature>
<gene>
    <name evidence="3" type="ORF">CUC04_09430</name>
</gene>
<keyword evidence="2" id="KW-1133">Transmembrane helix</keyword>
<name>A0A2G9ICT5_PREIN</name>
<accession>A0A2G9ICT5</accession>
<reference evidence="3 4" key="1">
    <citation type="submission" date="2017-11" db="EMBL/GenBank/DDBJ databases">
        <title>Genome sequencing of Prevotella intermedia KCOM 2069.</title>
        <authorList>
            <person name="Kook J.-K."/>
            <person name="Park S.-N."/>
            <person name="Lim Y.K."/>
        </authorList>
    </citation>
    <scope>NUCLEOTIDE SEQUENCE [LARGE SCALE GENOMIC DNA]</scope>
    <source>
        <strain evidence="3 4">KCOM 2069</strain>
    </source>
</reference>
<sequence length="96" mass="11233">MNKTFWVSGVALLAFSIYILSNLFSFGFLVGCMHIVVLFVAIIMVMYMCYIDGLTAGYKKYMEENKEWLERQLKEIEELRNIYIAAIKKNKMSNEN</sequence>
<dbReference type="RefSeq" id="WP_099977436.1">
    <property type="nucleotide sequence ID" value="NZ_PESN01000002.1"/>
</dbReference>
<keyword evidence="2" id="KW-0472">Membrane</keyword>
<evidence type="ECO:0000256" key="2">
    <source>
        <dbReference type="SAM" id="Phobius"/>
    </source>
</evidence>
<dbReference type="EMBL" id="PESN01000002">
    <property type="protein sequence ID" value="PIN27576.1"/>
    <property type="molecule type" value="Genomic_DNA"/>
</dbReference>